<dbReference type="AlphaFoldDB" id="A0AA35YU21"/>
<dbReference type="Pfam" id="PF04720">
    <property type="entry name" value="PDDEXK_6"/>
    <property type="match status" value="1"/>
</dbReference>
<keyword evidence="2" id="KW-1185">Reference proteome</keyword>
<accession>A0AA35YU21</accession>
<dbReference type="PANTHER" id="PTHR31579:SF42">
    <property type="entry name" value="DUF506 FAMILY PROTEIN (DUF506)"/>
    <property type="match status" value="1"/>
</dbReference>
<sequence length="302" mass="34696">MGRFRRVAEAFDVAAMVRDCDSSGSEHSTEMMKDLSDLVNSFIENGDGVVDSHFDMRNMNDECDSDITDDHMEETKESLKTLFRSKKGDADHAVRKNLLLNVERAWRRVTEDNSAPPMPGSKRLLMARLRDQGLDAGLCKSKWEKKGRLISGEYQYVDVNVAGTRYIITISLSEEFETARPTDNYTSLLEILPQISVCKVEEMKEVVRIMCRAVKKTMNQRKMAVPPWKRREYVQAKWFGAYKRTTNEFSAKNTTDLNVNEKKIEGFTWTPEAFYCRRTEDFGRKEFGLRMGNLTMAMNGAS</sequence>
<name>A0AA35YU21_LACSI</name>
<dbReference type="InterPro" id="IPR006502">
    <property type="entry name" value="PDDEXK-like"/>
</dbReference>
<evidence type="ECO:0000313" key="1">
    <source>
        <dbReference type="EMBL" id="CAI9279932.1"/>
    </source>
</evidence>
<dbReference type="PANTHER" id="PTHR31579">
    <property type="entry name" value="OS03G0796600 PROTEIN"/>
    <property type="match status" value="1"/>
</dbReference>
<evidence type="ECO:0000313" key="2">
    <source>
        <dbReference type="Proteomes" id="UP001177003"/>
    </source>
</evidence>
<organism evidence="1 2">
    <name type="scientific">Lactuca saligna</name>
    <name type="common">Willowleaf lettuce</name>
    <dbReference type="NCBI Taxonomy" id="75948"/>
    <lineage>
        <taxon>Eukaryota</taxon>
        <taxon>Viridiplantae</taxon>
        <taxon>Streptophyta</taxon>
        <taxon>Embryophyta</taxon>
        <taxon>Tracheophyta</taxon>
        <taxon>Spermatophyta</taxon>
        <taxon>Magnoliopsida</taxon>
        <taxon>eudicotyledons</taxon>
        <taxon>Gunneridae</taxon>
        <taxon>Pentapetalae</taxon>
        <taxon>asterids</taxon>
        <taxon>campanulids</taxon>
        <taxon>Asterales</taxon>
        <taxon>Asteraceae</taxon>
        <taxon>Cichorioideae</taxon>
        <taxon>Cichorieae</taxon>
        <taxon>Lactucinae</taxon>
        <taxon>Lactuca</taxon>
    </lineage>
</organism>
<dbReference type="Proteomes" id="UP001177003">
    <property type="component" value="Chromosome 4"/>
</dbReference>
<evidence type="ECO:0008006" key="3">
    <source>
        <dbReference type="Google" id="ProtNLM"/>
    </source>
</evidence>
<dbReference type="EMBL" id="OX465080">
    <property type="protein sequence ID" value="CAI9279932.1"/>
    <property type="molecule type" value="Genomic_DNA"/>
</dbReference>
<proteinExistence type="predicted"/>
<protein>
    <recommendedName>
        <fullName evidence="3">DUF506 family protein</fullName>
    </recommendedName>
</protein>
<gene>
    <name evidence="1" type="ORF">LSALG_LOCUS19698</name>
</gene>
<dbReference type="NCBIfam" id="TIGR01615">
    <property type="entry name" value="A_thal_3542"/>
    <property type="match status" value="1"/>
</dbReference>
<reference evidence="1" key="1">
    <citation type="submission" date="2023-04" db="EMBL/GenBank/DDBJ databases">
        <authorList>
            <person name="Vijverberg K."/>
            <person name="Xiong W."/>
            <person name="Schranz E."/>
        </authorList>
    </citation>
    <scope>NUCLEOTIDE SEQUENCE</scope>
</reference>